<evidence type="ECO:0000256" key="3">
    <source>
        <dbReference type="ARBA" id="ARBA00022989"/>
    </source>
</evidence>
<dbReference type="InterPro" id="IPR036259">
    <property type="entry name" value="MFS_trans_sf"/>
</dbReference>
<organism evidence="6 7">
    <name type="scientific">Panthera leo</name>
    <name type="common">Lion</name>
    <dbReference type="NCBI Taxonomy" id="9689"/>
    <lineage>
        <taxon>Eukaryota</taxon>
        <taxon>Metazoa</taxon>
        <taxon>Chordata</taxon>
        <taxon>Craniata</taxon>
        <taxon>Vertebrata</taxon>
        <taxon>Euteleostomi</taxon>
        <taxon>Mammalia</taxon>
        <taxon>Eutheria</taxon>
        <taxon>Laurasiatheria</taxon>
        <taxon>Carnivora</taxon>
        <taxon>Feliformia</taxon>
        <taxon>Felidae</taxon>
        <taxon>Pantherinae</taxon>
        <taxon>Panthera</taxon>
    </lineage>
</organism>
<evidence type="ECO:0000313" key="6">
    <source>
        <dbReference type="Ensembl" id="ENSPLOP00000011833.1"/>
    </source>
</evidence>
<feature type="transmembrane region" description="Helical" evidence="5">
    <location>
        <begin position="12"/>
        <end position="31"/>
    </location>
</feature>
<feature type="transmembrane region" description="Helical" evidence="5">
    <location>
        <begin position="250"/>
        <end position="270"/>
    </location>
</feature>
<keyword evidence="7" id="KW-1185">Reference proteome</keyword>
<dbReference type="Gene3D" id="1.20.1250.20">
    <property type="entry name" value="MFS general substrate transporter like domains"/>
    <property type="match status" value="1"/>
</dbReference>
<keyword evidence="4 5" id="KW-0472">Membrane</keyword>
<dbReference type="Ensembl" id="ENSPLOT00000013092.1">
    <property type="protein sequence ID" value="ENSPLOP00000011833.1"/>
    <property type="gene ID" value="ENSPLOG00000008657.1"/>
</dbReference>
<keyword evidence="3 5" id="KW-1133">Transmembrane helix</keyword>
<sequence>MALQCLLDQVGGLGIFQILQIIFLCISSLVVKTHILLENFTAAIPGHCCWVHILHNDTVSANSTGIFSQEVLLRISIPLDSNTKPEKCHRFIHPQGQFLHLNCTFCNTSGPDIEPCVEGWVYDQSLFPATIVIEWDFTGVSSKLKEVAQSLFVAGTVIGGIVPGNLSDNYRFGRKLTLTSSYLLLVASGSCAAFSPNLHVDMIFSFLSGCSTQHVSIQTRAIISTLLGYFYTSGPFFLTDFAYAIHQWLWLQLTVSIPFFAFFLSSWYVAPTSSSPSLCLPGPNRGSPCLTNDPLLSTYCVQGPVLGIALCHPDPHGISV</sequence>
<evidence type="ECO:0000256" key="1">
    <source>
        <dbReference type="ARBA" id="ARBA00004141"/>
    </source>
</evidence>
<evidence type="ECO:0000313" key="7">
    <source>
        <dbReference type="Proteomes" id="UP000694399"/>
    </source>
</evidence>
<dbReference type="GO" id="GO:0016020">
    <property type="term" value="C:membrane"/>
    <property type="evidence" value="ECO:0007669"/>
    <property type="project" value="UniProtKB-SubCell"/>
</dbReference>
<dbReference type="Proteomes" id="UP000694399">
    <property type="component" value="Chromosome D2"/>
</dbReference>
<dbReference type="AlphaFoldDB" id="A0A8C8X2L5"/>
<dbReference type="GeneTree" id="ENSGT00940000161239"/>
<reference evidence="6" key="1">
    <citation type="journal article" date="2019" name="bioRxiv">
        <title>Long live the king: chromosome-level assembly of the lion (Panthera leo) using linked-read, Hi-C, and long read data.</title>
        <authorList>
            <person name="Armstrong E.E."/>
            <person name="Taylor R.W."/>
            <person name="Miller D.E."/>
            <person name="Kaelin C."/>
            <person name="Barsh G."/>
            <person name="Hadly E.A."/>
            <person name="Petrov D."/>
        </authorList>
    </citation>
    <scope>NUCLEOTIDE SEQUENCE [LARGE SCALE GENOMIC DNA]</scope>
</reference>
<dbReference type="PANTHER" id="PTHR24064">
    <property type="entry name" value="SOLUTE CARRIER FAMILY 22 MEMBER"/>
    <property type="match status" value="1"/>
</dbReference>
<reference evidence="6" key="2">
    <citation type="submission" date="2025-08" db="UniProtKB">
        <authorList>
            <consortium name="Ensembl"/>
        </authorList>
    </citation>
    <scope>IDENTIFICATION</scope>
</reference>
<evidence type="ECO:0000256" key="4">
    <source>
        <dbReference type="ARBA" id="ARBA00023136"/>
    </source>
</evidence>
<feature type="transmembrane region" description="Helical" evidence="5">
    <location>
        <begin position="215"/>
        <end position="238"/>
    </location>
</feature>
<name>A0A8C8X2L5_PANLE</name>
<reference evidence="6" key="3">
    <citation type="submission" date="2025-09" db="UniProtKB">
        <authorList>
            <consortium name="Ensembl"/>
        </authorList>
    </citation>
    <scope>IDENTIFICATION</scope>
</reference>
<proteinExistence type="predicted"/>
<evidence type="ECO:0000256" key="2">
    <source>
        <dbReference type="ARBA" id="ARBA00022692"/>
    </source>
</evidence>
<evidence type="ECO:0000256" key="5">
    <source>
        <dbReference type="SAM" id="Phobius"/>
    </source>
</evidence>
<dbReference type="SUPFAM" id="SSF103473">
    <property type="entry name" value="MFS general substrate transporter"/>
    <property type="match status" value="1"/>
</dbReference>
<keyword evidence="2 5" id="KW-0812">Transmembrane</keyword>
<dbReference type="OMA" id="CHIPELA"/>
<comment type="subcellular location">
    <subcellularLocation>
        <location evidence="1">Membrane</location>
        <topology evidence="1">Multi-pass membrane protein</topology>
    </subcellularLocation>
</comment>
<accession>A0A8C8X2L5</accession>
<protein>
    <submittedName>
        <fullName evidence="6">Uncharacterized protein</fullName>
    </submittedName>
</protein>